<dbReference type="RefSeq" id="WP_310276448.1">
    <property type="nucleotide sequence ID" value="NZ_JAVDXW010000001.1"/>
</dbReference>
<accession>A0AAE3ZF75</accession>
<evidence type="ECO:0000313" key="3">
    <source>
        <dbReference type="Proteomes" id="UP001180845"/>
    </source>
</evidence>
<name>A0AAE3ZF75_9ACTN</name>
<sequence>MTDSTEHAPNSAEQVPAKQAAVEDRLVEEVLTSFDNTPDPRRKQVMQSLPRHLHFLVTAEGWSPRKVCARSSRTSSGTVTRRPRSATAYSGPRTR</sequence>
<dbReference type="Proteomes" id="UP001180845">
    <property type="component" value="Unassembled WGS sequence"/>
</dbReference>
<evidence type="ECO:0000313" key="2">
    <source>
        <dbReference type="EMBL" id="MDR7303797.1"/>
    </source>
</evidence>
<proteinExistence type="predicted"/>
<keyword evidence="3" id="KW-1185">Reference proteome</keyword>
<reference evidence="2" key="1">
    <citation type="submission" date="2023-07" db="EMBL/GenBank/DDBJ databases">
        <title>Sequencing the genomes of 1000 actinobacteria strains.</title>
        <authorList>
            <person name="Klenk H.-P."/>
        </authorList>
    </citation>
    <scope>NUCLEOTIDE SEQUENCE</scope>
    <source>
        <strain evidence="2">DSM 45977</strain>
    </source>
</reference>
<dbReference type="EMBL" id="JAVDXW010000001">
    <property type="protein sequence ID" value="MDR7303797.1"/>
    <property type="molecule type" value="Genomic_DNA"/>
</dbReference>
<protein>
    <submittedName>
        <fullName evidence="2">Uncharacterized protein</fullName>
    </submittedName>
</protein>
<feature type="region of interest" description="Disordered" evidence="1">
    <location>
        <begin position="68"/>
        <end position="95"/>
    </location>
</feature>
<gene>
    <name evidence="2" type="ORF">JOF55_003978</name>
</gene>
<comment type="caution">
    <text evidence="2">The sequence shown here is derived from an EMBL/GenBank/DDBJ whole genome shotgun (WGS) entry which is preliminary data.</text>
</comment>
<evidence type="ECO:0000256" key="1">
    <source>
        <dbReference type="SAM" id="MobiDB-lite"/>
    </source>
</evidence>
<organism evidence="2 3">
    <name type="scientific">Haloactinomyces albus</name>
    <dbReference type="NCBI Taxonomy" id="1352928"/>
    <lineage>
        <taxon>Bacteria</taxon>
        <taxon>Bacillati</taxon>
        <taxon>Actinomycetota</taxon>
        <taxon>Actinomycetes</taxon>
        <taxon>Actinopolysporales</taxon>
        <taxon>Actinopolysporaceae</taxon>
        <taxon>Haloactinomyces</taxon>
    </lineage>
</organism>
<dbReference type="AlphaFoldDB" id="A0AAE3ZF75"/>
<feature type="region of interest" description="Disordered" evidence="1">
    <location>
        <begin position="1"/>
        <end position="21"/>
    </location>
</feature>
<feature type="compositionally biased region" description="Low complexity" evidence="1">
    <location>
        <begin position="70"/>
        <end position="80"/>
    </location>
</feature>